<dbReference type="PANTHER" id="PTHR31116:SF29">
    <property type="entry name" value="DNA GLYCOSYLASE SUPERFAMILY PROTEIN"/>
    <property type="match status" value="1"/>
</dbReference>
<dbReference type="GO" id="GO:0006284">
    <property type="term" value="P:base-excision repair"/>
    <property type="evidence" value="ECO:0007669"/>
    <property type="project" value="InterPro"/>
</dbReference>
<sequence>MSKPNVRRQALERNTSFKDTQKILNQSFFQNKSLKKVYPIGLQKSTSSSSLSLSSISLSLSQNSNDSSQADSLTPLDENISLALRLISASPHERREHGVANKTIHQQQPSLLVNTEPGEFKRCNWITKNSDKVYIEFHDECWGVPAYDDNKLFELLAMSGLLMDYNWTEIIKRKETLREVFAGFDPYTVAKMEEKEIIEIASNKALSLADSRVMCIVDNAKCIMKIVRECGSFSSYIWGFVNHKPIINKYKYPRSVPLRSPKAEALSKDMVKRGFRFVGPVIVHSFMQAAGLTIDHLVDCYRHCECVSLAERPWRHI</sequence>
<feature type="binding site" evidence="1">
    <location>
        <position position="300"/>
    </location>
    <ligand>
        <name>Zn(2+)</name>
        <dbReference type="ChEBI" id="CHEBI:29105"/>
    </ligand>
</feature>
<dbReference type="KEGG" id="cam:101488571"/>
<dbReference type="PANTHER" id="PTHR31116">
    <property type="entry name" value="OS04G0501200 PROTEIN"/>
    <property type="match status" value="1"/>
</dbReference>
<dbReference type="Proteomes" id="UP000087171">
    <property type="component" value="Chromosome Ca7"/>
</dbReference>
<keyword evidence="1" id="KW-0479">Metal-binding</keyword>
<dbReference type="PaxDb" id="3827-XP_004509952.1"/>
<protein>
    <submittedName>
        <fullName evidence="3">Uncharacterized protein LOC101488571</fullName>
    </submittedName>
</protein>
<evidence type="ECO:0000256" key="1">
    <source>
        <dbReference type="PIRSR" id="PIRSR605019-1"/>
    </source>
</evidence>
<dbReference type="RefSeq" id="XP_004509952.1">
    <property type="nucleotide sequence ID" value="XM_004509895.3"/>
</dbReference>
<dbReference type="GeneID" id="101488571"/>
<name>A0A1S2YU34_CICAR</name>
<dbReference type="eggNOG" id="ENOG502QRZX">
    <property type="taxonomic scope" value="Eukaryota"/>
</dbReference>
<dbReference type="Gene3D" id="1.10.340.30">
    <property type="entry name" value="Hypothetical protein, domain 2"/>
    <property type="match status" value="1"/>
</dbReference>
<reference evidence="2" key="1">
    <citation type="journal article" date="2013" name="Nat. Biotechnol.">
        <title>Draft genome sequence of chickpea (Cicer arietinum) provides a resource for trait improvement.</title>
        <authorList>
            <person name="Varshney R.K."/>
            <person name="Song C."/>
            <person name="Saxena R.K."/>
            <person name="Azam S."/>
            <person name="Yu S."/>
            <person name="Sharpe A.G."/>
            <person name="Cannon S."/>
            <person name="Baek J."/>
            <person name="Rosen B.D."/>
            <person name="Tar'an B."/>
            <person name="Millan T."/>
            <person name="Zhang X."/>
            <person name="Ramsay L.D."/>
            <person name="Iwata A."/>
            <person name="Wang Y."/>
            <person name="Nelson W."/>
            <person name="Farmer A.D."/>
            <person name="Gaur P.M."/>
            <person name="Soderlund C."/>
            <person name="Penmetsa R.V."/>
            <person name="Xu C."/>
            <person name="Bharti A.K."/>
            <person name="He W."/>
            <person name="Winter P."/>
            <person name="Zhao S."/>
            <person name="Hane J.K."/>
            <person name="Carrasquilla-Garcia N."/>
            <person name="Condie J.A."/>
            <person name="Upadhyaya H.D."/>
            <person name="Luo M.C."/>
            <person name="Thudi M."/>
            <person name="Gowda C.L."/>
            <person name="Singh N.P."/>
            <person name="Lichtenzveig J."/>
            <person name="Gali K.K."/>
            <person name="Rubio J."/>
            <person name="Nadarajan N."/>
            <person name="Dolezel J."/>
            <person name="Bansal K.C."/>
            <person name="Xu X."/>
            <person name="Edwards D."/>
            <person name="Zhang G."/>
            <person name="Kahl G."/>
            <person name="Gil J."/>
            <person name="Singh K.B."/>
            <person name="Datta S.K."/>
            <person name="Jackson S.A."/>
            <person name="Wang J."/>
            <person name="Cook D.R."/>
        </authorList>
    </citation>
    <scope>NUCLEOTIDE SEQUENCE [LARGE SCALE GENOMIC DNA]</scope>
    <source>
        <strain evidence="2">cv. CDC Frontier</strain>
    </source>
</reference>
<proteinExistence type="predicted"/>
<dbReference type="GO" id="GO:0046872">
    <property type="term" value="F:metal ion binding"/>
    <property type="evidence" value="ECO:0007669"/>
    <property type="project" value="UniProtKB-KW"/>
</dbReference>
<dbReference type="STRING" id="3827.A0A1S2YU34"/>
<keyword evidence="2" id="KW-1185">Reference proteome</keyword>
<dbReference type="InterPro" id="IPR011257">
    <property type="entry name" value="DNA_glycosylase"/>
</dbReference>
<accession>A0A1S2YU34</accession>
<organism evidence="2 3">
    <name type="scientific">Cicer arietinum</name>
    <name type="common">Chickpea</name>
    <name type="synonym">Garbanzo</name>
    <dbReference type="NCBI Taxonomy" id="3827"/>
    <lineage>
        <taxon>Eukaryota</taxon>
        <taxon>Viridiplantae</taxon>
        <taxon>Streptophyta</taxon>
        <taxon>Embryophyta</taxon>
        <taxon>Tracheophyta</taxon>
        <taxon>Spermatophyta</taxon>
        <taxon>Magnoliopsida</taxon>
        <taxon>eudicotyledons</taxon>
        <taxon>Gunneridae</taxon>
        <taxon>Pentapetalae</taxon>
        <taxon>rosids</taxon>
        <taxon>fabids</taxon>
        <taxon>Fabales</taxon>
        <taxon>Fabaceae</taxon>
        <taxon>Papilionoideae</taxon>
        <taxon>50 kb inversion clade</taxon>
        <taxon>NPAAA clade</taxon>
        <taxon>Hologalegina</taxon>
        <taxon>IRL clade</taxon>
        <taxon>Cicereae</taxon>
        <taxon>Cicer</taxon>
    </lineage>
</organism>
<dbReference type="SUPFAM" id="SSF48150">
    <property type="entry name" value="DNA-glycosylase"/>
    <property type="match status" value="1"/>
</dbReference>
<feature type="binding site" evidence="1">
    <location>
        <position position="138"/>
    </location>
    <ligand>
        <name>Zn(2+)</name>
        <dbReference type="ChEBI" id="CHEBI:29105"/>
    </ligand>
</feature>
<dbReference type="Pfam" id="PF03352">
    <property type="entry name" value="Adenine_glyco"/>
    <property type="match status" value="1"/>
</dbReference>
<evidence type="ECO:0000313" key="2">
    <source>
        <dbReference type="Proteomes" id="UP000087171"/>
    </source>
</evidence>
<reference evidence="3" key="2">
    <citation type="submission" date="2025-08" db="UniProtKB">
        <authorList>
            <consortium name="RefSeq"/>
        </authorList>
    </citation>
    <scope>IDENTIFICATION</scope>
    <source>
        <tissue evidence="3">Etiolated seedlings</tissue>
    </source>
</reference>
<feature type="binding site" evidence="1">
    <location>
        <position position="123"/>
    </location>
    <ligand>
        <name>Zn(2+)</name>
        <dbReference type="ChEBI" id="CHEBI:29105"/>
    </ligand>
</feature>
<dbReference type="AlphaFoldDB" id="A0A1S2YU34"/>
<dbReference type="InterPro" id="IPR005019">
    <property type="entry name" value="Adenine_glyco"/>
</dbReference>
<dbReference type="OrthoDB" id="3941538at2759"/>
<feature type="binding site" evidence="1">
    <location>
        <position position="296"/>
    </location>
    <ligand>
        <name>Zn(2+)</name>
        <dbReference type="ChEBI" id="CHEBI:29105"/>
    </ligand>
</feature>
<evidence type="ECO:0000313" key="3">
    <source>
        <dbReference type="RefSeq" id="XP_004509952.1"/>
    </source>
</evidence>
<keyword evidence="1" id="KW-0862">Zinc</keyword>
<gene>
    <name evidence="3" type="primary">LOC101488571</name>
</gene>
<dbReference type="GO" id="GO:0008725">
    <property type="term" value="F:DNA-3-methyladenine glycosylase activity"/>
    <property type="evidence" value="ECO:0007669"/>
    <property type="project" value="InterPro"/>
</dbReference>